<accession>A0AAV4NVW7</accession>
<name>A0AAV4NVW7_9ARAC</name>
<feature type="region of interest" description="Disordered" evidence="1">
    <location>
        <begin position="1"/>
        <end position="34"/>
    </location>
</feature>
<reference evidence="2 3" key="1">
    <citation type="submission" date="2021-06" db="EMBL/GenBank/DDBJ databases">
        <title>Caerostris darwini draft genome.</title>
        <authorList>
            <person name="Kono N."/>
            <person name="Arakawa K."/>
        </authorList>
    </citation>
    <scope>NUCLEOTIDE SEQUENCE [LARGE SCALE GENOMIC DNA]</scope>
</reference>
<dbReference type="Proteomes" id="UP001054837">
    <property type="component" value="Unassembled WGS sequence"/>
</dbReference>
<gene>
    <name evidence="2" type="ORF">CDAR_316822</name>
</gene>
<feature type="non-terminal residue" evidence="2">
    <location>
        <position position="1"/>
    </location>
</feature>
<proteinExistence type="predicted"/>
<feature type="compositionally biased region" description="Low complexity" evidence="1">
    <location>
        <begin position="1"/>
        <end position="30"/>
    </location>
</feature>
<dbReference type="AlphaFoldDB" id="A0AAV4NVW7"/>
<evidence type="ECO:0000256" key="1">
    <source>
        <dbReference type="SAM" id="MobiDB-lite"/>
    </source>
</evidence>
<keyword evidence="3" id="KW-1185">Reference proteome</keyword>
<sequence>GSTPTTSSNNSTSSNNNTSSNTSSSSNNNNHWASHTIPNRITATDLCQETFWQSPPPQLRRLQKAWQLSDAEARDLSKWQKAAHHRFEVLQSVAAIDPARMSSRKRRRTEETNRPNLSLDKLMDTTDLLISPTAFARLGRGVLAEAAPDFHSFPVGSVLCSYYRQFFWLRREFHFAGAAIDFFWPWHMTFTKHRNLRNRIGL</sequence>
<evidence type="ECO:0000313" key="3">
    <source>
        <dbReference type="Proteomes" id="UP001054837"/>
    </source>
</evidence>
<organism evidence="2 3">
    <name type="scientific">Caerostris darwini</name>
    <dbReference type="NCBI Taxonomy" id="1538125"/>
    <lineage>
        <taxon>Eukaryota</taxon>
        <taxon>Metazoa</taxon>
        <taxon>Ecdysozoa</taxon>
        <taxon>Arthropoda</taxon>
        <taxon>Chelicerata</taxon>
        <taxon>Arachnida</taxon>
        <taxon>Araneae</taxon>
        <taxon>Araneomorphae</taxon>
        <taxon>Entelegynae</taxon>
        <taxon>Araneoidea</taxon>
        <taxon>Araneidae</taxon>
        <taxon>Caerostris</taxon>
    </lineage>
</organism>
<protein>
    <submittedName>
        <fullName evidence="2">Uncharacterized protein</fullName>
    </submittedName>
</protein>
<comment type="caution">
    <text evidence="2">The sequence shown here is derived from an EMBL/GenBank/DDBJ whole genome shotgun (WGS) entry which is preliminary data.</text>
</comment>
<evidence type="ECO:0000313" key="2">
    <source>
        <dbReference type="EMBL" id="GIX89042.1"/>
    </source>
</evidence>
<dbReference type="EMBL" id="BPLQ01002130">
    <property type="protein sequence ID" value="GIX89042.1"/>
    <property type="molecule type" value="Genomic_DNA"/>
</dbReference>